<comment type="caution">
    <text evidence="1">The sequence shown here is derived from an EMBL/GenBank/DDBJ whole genome shotgun (WGS) entry which is preliminary data.</text>
</comment>
<organism evidence="1 2">
    <name type="scientific">Agrococcus citreus</name>
    <dbReference type="NCBI Taxonomy" id="84643"/>
    <lineage>
        <taxon>Bacteria</taxon>
        <taxon>Bacillati</taxon>
        <taxon>Actinomycetota</taxon>
        <taxon>Actinomycetes</taxon>
        <taxon>Micrococcales</taxon>
        <taxon>Microbacteriaceae</taxon>
        <taxon>Agrococcus</taxon>
    </lineage>
</organism>
<name>A0ABP4JC03_9MICO</name>
<reference evidence="2" key="1">
    <citation type="journal article" date="2019" name="Int. J. Syst. Evol. Microbiol.">
        <title>The Global Catalogue of Microorganisms (GCM) 10K type strain sequencing project: providing services to taxonomists for standard genome sequencing and annotation.</title>
        <authorList>
            <consortium name="The Broad Institute Genomics Platform"/>
            <consortium name="The Broad Institute Genome Sequencing Center for Infectious Disease"/>
            <person name="Wu L."/>
            <person name="Ma J."/>
        </authorList>
    </citation>
    <scope>NUCLEOTIDE SEQUENCE [LARGE SCALE GENOMIC DNA]</scope>
    <source>
        <strain evidence="2">JCM 12398</strain>
    </source>
</reference>
<evidence type="ECO:0000313" key="2">
    <source>
        <dbReference type="Proteomes" id="UP001501266"/>
    </source>
</evidence>
<dbReference type="EMBL" id="BAAAKK010000001">
    <property type="protein sequence ID" value="GAA1418326.1"/>
    <property type="molecule type" value="Genomic_DNA"/>
</dbReference>
<dbReference type="Proteomes" id="UP001501266">
    <property type="component" value="Unassembled WGS sequence"/>
</dbReference>
<gene>
    <name evidence="1" type="ORF">GCM10009640_03990</name>
</gene>
<protein>
    <submittedName>
        <fullName evidence="1">Uncharacterized protein</fullName>
    </submittedName>
</protein>
<proteinExistence type="predicted"/>
<sequence length="120" mass="12983">MEAEAAITPGGYSLYPNGAWGAGRRSPGHAWRARPAYARVMDHPTQRSVYSAADIAEVLAELQACGPDPLELRRWAGRREVRTALVRASRVISSVRLPGKAPGGGWVEFSLVDGAWARTL</sequence>
<keyword evidence="2" id="KW-1185">Reference proteome</keyword>
<evidence type="ECO:0000313" key="1">
    <source>
        <dbReference type="EMBL" id="GAA1418326.1"/>
    </source>
</evidence>
<accession>A0ABP4JC03</accession>